<evidence type="ECO:0000313" key="2">
    <source>
        <dbReference type="EMBL" id="NEW32053.1"/>
    </source>
</evidence>
<gene>
    <name evidence="2" type="ORF">GV791_05695</name>
</gene>
<feature type="region of interest" description="Disordered" evidence="1">
    <location>
        <begin position="1"/>
        <end position="54"/>
    </location>
</feature>
<dbReference type="AlphaFoldDB" id="A0A6P1CK54"/>
<name>A0A6P1CK54_9NOCA</name>
<proteinExistence type="predicted"/>
<reference evidence="2 3" key="1">
    <citation type="submission" date="2020-01" db="EMBL/GenBank/DDBJ databases">
        <title>Genetics and antimicrobial susceptibilities of Nocardia species isolated from the soil; a comparison with species isolated from humans.</title>
        <authorList>
            <person name="Carrasco G."/>
            <person name="Monzon S."/>
            <person name="Sansegundo M."/>
            <person name="Garcia E."/>
            <person name="Garrido N."/>
            <person name="Medina M.J."/>
            <person name="Villalon P."/>
            <person name="Ramirez-Arocha A.C."/>
            <person name="Jimenez P."/>
            <person name="Cuesta I."/>
            <person name="Valdezate S."/>
        </authorList>
    </citation>
    <scope>NUCLEOTIDE SEQUENCE [LARGE SCALE GENOMIC DNA]</scope>
    <source>
        <strain evidence="2 3">CNM20110626</strain>
    </source>
</reference>
<dbReference type="RefSeq" id="WP_163842330.1">
    <property type="nucleotide sequence ID" value="NZ_JAAGVB010000006.1"/>
</dbReference>
<dbReference type="EMBL" id="JAAGVB010000006">
    <property type="protein sequence ID" value="NEW32053.1"/>
    <property type="molecule type" value="Genomic_DNA"/>
</dbReference>
<comment type="caution">
    <text evidence="2">The sequence shown here is derived from an EMBL/GenBank/DDBJ whole genome shotgun (WGS) entry which is preliminary data.</text>
</comment>
<sequence length="54" mass="5726">MTSPHPPELEYIDVGPRLGAPRPIRESFAGSGGPCPPAHRPLTPADPTAPRTEQ</sequence>
<organism evidence="2 3">
    <name type="scientific">Nocardia cyriacigeorgica</name>
    <dbReference type="NCBI Taxonomy" id="135487"/>
    <lineage>
        <taxon>Bacteria</taxon>
        <taxon>Bacillati</taxon>
        <taxon>Actinomycetota</taxon>
        <taxon>Actinomycetes</taxon>
        <taxon>Mycobacteriales</taxon>
        <taxon>Nocardiaceae</taxon>
        <taxon>Nocardia</taxon>
    </lineage>
</organism>
<dbReference type="Proteomes" id="UP000471166">
    <property type="component" value="Unassembled WGS sequence"/>
</dbReference>
<accession>A0A6P1CK54</accession>
<evidence type="ECO:0000256" key="1">
    <source>
        <dbReference type="SAM" id="MobiDB-lite"/>
    </source>
</evidence>
<evidence type="ECO:0000313" key="3">
    <source>
        <dbReference type="Proteomes" id="UP000471166"/>
    </source>
</evidence>
<protein>
    <submittedName>
        <fullName evidence="2">Uncharacterized protein</fullName>
    </submittedName>
</protein>